<dbReference type="AlphaFoldDB" id="A0A0L6W636"/>
<evidence type="ECO:0000313" key="2">
    <source>
        <dbReference type="EMBL" id="KNZ70569.1"/>
    </source>
</evidence>
<proteinExistence type="predicted"/>
<feature type="transmembrane region" description="Helical" evidence="1">
    <location>
        <begin position="43"/>
        <end position="65"/>
    </location>
</feature>
<dbReference type="RefSeq" id="WP_013121083.1">
    <property type="nucleotide sequence ID" value="NZ_LGTE01000003.1"/>
</dbReference>
<name>A0A0L6W636_9FIRM</name>
<dbReference type="Gene3D" id="1.20.1250.20">
    <property type="entry name" value="MFS general substrate transporter like domains"/>
    <property type="match status" value="1"/>
</dbReference>
<protein>
    <submittedName>
        <fullName evidence="2">Uncharacterized protein</fullName>
    </submittedName>
</protein>
<comment type="caution">
    <text evidence="2">The sequence shown here is derived from an EMBL/GenBank/DDBJ whole genome shotgun (WGS) entry which is preliminary data.</text>
</comment>
<keyword evidence="1" id="KW-0812">Transmembrane</keyword>
<dbReference type="EMBL" id="LGTE01000003">
    <property type="protein sequence ID" value="KNZ70569.1"/>
    <property type="molecule type" value="Genomic_DNA"/>
</dbReference>
<gene>
    <name evidence="2" type="ORF">Tfer_0753</name>
</gene>
<reference evidence="3" key="1">
    <citation type="submission" date="2015-07" db="EMBL/GenBank/DDBJ databases">
        <title>Complete Genome of Thermincola ferriacetica strain Z-0001T.</title>
        <authorList>
            <person name="Lusk B."/>
            <person name="Badalamenti J.P."/>
            <person name="Parameswaran P."/>
            <person name="Bond D.R."/>
            <person name="Torres C.I."/>
        </authorList>
    </citation>
    <scope>NUCLEOTIDE SEQUENCE [LARGE SCALE GENOMIC DNA]</scope>
    <source>
        <strain evidence="3">Z-0001</strain>
    </source>
</reference>
<dbReference type="InterPro" id="IPR036259">
    <property type="entry name" value="MFS_trans_sf"/>
</dbReference>
<evidence type="ECO:0000313" key="3">
    <source>
        <dbReference type="Proteomes" id="UP000037175"/>
    </source>
</evidence>
<evidence type="ECO:0000256" key="1">
    <source>
        <dbReference type="SAM" id="Phobius"/>
    </source>
</evidence>
<keyword evidence="3" id="KW-1185">Reference proteome</keyword>
<dbReference type="Proteomes" id="UP000037175">
    <property type="component" value="Unassembled WGS sequence"/>
</dbReference>
<feature type="transmembrane region" description="Helical" evidence="1">
    <location>
        <begin position="12"/>
        <end position="31"/>
    </location>
</feature>
<dbReference type="PATRIC" id="fig|281456.6.peg.799"/>
<accession>A0A0L6W636</accession>
<organism evidence="2 3">
    <name type="scientific">Thermincola ferriacetica</name>
    <dbReference type="NCBI Taxonomy" id="281456"/>
    <lineage>
        <taxon>Bacteria</taxon>
        <taxon>Bacillati</taxon>
        <taxon>Bacillota</taxon>
        <taxon>Clostridia</taxon>
        <taxon>Eubacteriales</taxon>
        <taxon>Thermincolaceae</taxon>
        <taxon>Thermincola</taxon>
    </lineage>
</organism>
<keyword evidence="1" id="KW-1133">Transmembrane helix</keyword>
<sequence length="71" mass="7770">MGNTNEKKIATISAVWYTGISLGLALAFYLATGGGKYDAVARYGGAVWVFILSMIILMPAIIPWIKKKYNK</sequence>
<keyword evidence="1" id="KW-0472">Membrane</keyword>